<accession>A0ABV4UDQ2</accession>
<feature type="transmembrane region" description="Helical" evidence="1">
    <location>
        <begin position="146"/>
        <end position="167"/>
    </location>
</feature>
<evidence type="ECO:0000256" key="1">
    <source>
        <dbReference type="SAM" id="Phobius"/>
    </source>
</evidence>
<gene>
    <name evidence="2" type="ORF">ABCS64_05520</name>
</gene>
<feature type="transmembrane region" description="Helical" evidence="1">
    <location>
        <begin position="194"/>
        <end position="214"/>
    </location>
</feature>
<keyword evidence="1" id="KW-1133">Transmembrane helix</keyword>
<keyword evidence="3" id="KW-1185">Reference proteome</keyword>
<feature type="transmembrane region" description="Helical" evidence="1">
    <location>
        <begin position="479"/>
        <end position="501"/>
    </location>
</feature>
<feature type="transmembrane region" description="Helical" evidence="1">
    <location>
        <begin position="339"/>
        <end position="361"/>
    </location>
</feature>
<feature type="transmembrane region" description="Helical" evidence="1">
    <location>
        <begin position="388"/>
        <end position="410"/>
    </location>
</feature>
<dbReference type="Pfam" id="PF03929">
    <property type="entry name" value="PepSY_TM"/>
    <property type="match status" value="1"/>
</dbReference>
<dbReference type="RefSeq" id="WP_418890899.1">
    <property type="nucleotide sequence ID" value="NZ_JBEUWX010000002.1"/>
</dbReference>
<feature type="transmembrane region" description="Helical" evidence="1">
    <location>
        <begin position="21"/>
        <end position="42"/>
    </location>
</feature>
<dbReference type="EMBL" id="JBEUWX010000002">
    <property type="protein sequence ID" value="MFA9949792.1"/>
    <property type="molecule type" value="Genomic_DNA"/>
</dbReference>
<evidence type="ECO:0000313" key="2">
    <source>
        <dbReference type="EMBL" id="MFA9949792.1"/>
    </source>
</evidence>
<dbReference type="PANTHER" id="PTHR34219:SF3">
    <property type="entry name" value="BLL7967 PROTEIN"/>
    <property type="match status" value="1"/>
</dbReference>
<name>A0ABV4UDQ2_9RHOO</name>
<dbReference type="InterPro" id="IPR005625">
    <property type="entry name" value="PepSY-ass_TM"/>
</dbReference>
<sequence length="544" mass="60280">MRSTPLDSFRWIPLLYFIHRWCGALFGWLLFIICLTGTLAVFKHPLKVWANPTLISTPAADHYGPDKALSIFRTTYPETQPTLLAFPVDAYSVHLYSYAFRRPSGEATRAWLNPATGRLIEPLPSDLSDFIQRLHAGLWMGRTGRWIVGALGLLMALGLLSGLALHWRRLRRDLFLQPLLHAGRRRWSDIHKLTGTWLLFMHLLLALTGAWLGLESLLRAPGPHPLAMTGEKSKPTAEMASIARLLTAAQEAQRETQPEFTPTHIRFDGFGAAGSTVRVQGDLPGSSLVQRGQTMVVLDAESAVPRQTIDRTREGWVRRILAAMRPLHYGYFGGIWSKLFYFFVGIGSCLLLFSGLSIWAARTKAQSGARHRPVPATDRGNAIERGNVAIMGGLMLTLALFALLNALAQITLPENWLAFLQDFPLSPLRLRSLDHPVTHSHSLPDETWFSRQLSAFIFTWLMIGGLLAACPIRTAWPAMLLGLSLSLAALPFASAQAAGGFLSDWQRGNGEAAGIAAGSWFLALLSALALRRYQLEKVVTSRRQ</sequence>
<feature type="transmembrane region" description="Helical" evidence="1">
    <location>
        <begin position="453"/>
        <end position="472"/>
    </location>
</feature>
<proteinExistence type="predicted"/>
<keyword evidence="1" id="KW-0812">Transmembrane</keyword>
<comment type="caution">
    <text evidence="2">The sequence shown here is derived from an EMBL/GenBank/DDBJ whole genome shotgun (WGS) entry which is preliminary data.</text>
</comment>
<feature type="transmembrane region" description="Helical" evidence="1">
    <location>
        <begin position="513"/>
        <end position="533"/>
    </location>
</feature>
<dbReference type="PANTHER" id="PTHR34219">
    <property type="entry name" value="IRON-REGULATED INNER MEMBRANE PROTEIN-RELATED"/>
    <property type="match status" value="1"/>
</dbReference>
<dbReference type="Proteomes" id="UP001574673">
    <property type="component" value="Unassembled WGS sequence"/>
</dbReference>
<reference evidence="3" key="1">
    <citation type="submission" date="2024-06" db="EMBL/GenBank/DDBJ databases">
        <title>Radixoralia hellwigii gen. nov., sp nov., isolated from a root canal in the human oral cavity.</title>
        <authorList>
            <person name="Bartsch S."/>
            <person name="Wittmer A."/>
            <person name="Schulz A.-K."/>
            <person name="Neumann-Schaal M."/>
            <person name="Wolf J."/>
            <person name="Gronow S."/>
            <person name="Tennert C."/>
            <person name="Haecker G."/>
            <person name="Cieplik F."/>
            <person name="Al-Ahmad A."/>
        </authorList>
    </citation>
    <scope>NUCLEOTIDE SEQUENCE [LARGE SCALE GENOMIC DNA]</scope>
    <source>
        <strain evidence="3">Wk13</strain>
    </source>
</reference>
<organism evidence="2 3">
    <name type="scientific">Dentiradicibacter hellwigii</name>
    <dbReference type="NCBI Taxonomy" id="3149053"/>
    <lineage>
        <taxon>Bacteria</taxon>
        <taxon>Pseudomonadati</taxon>
        <taxon>Pseudomonadota</taxon>
        <taxon>Betaproteobacteria</taxon>
        <taxon>Rhodocyclales</taxon>
        <taxon>Rhodocyclaceae</taxon>
        <taxon>Dentiradicibacter</taxon>
    </lineage>
</organism>
<protein>
    <submittedName>
        <fullName evidence="2">PepSY-associated TM helix domain-containing protein</fullName>
    </submittedName>
</protein>
<evidence type="ECO:0000313" key="3">
    <source>
        <dbReference type="Proteomes" id="UP001574673"/>
    </source>
</evidence>
<keyword evidence="1" id="KW-0472">Membrane</keyword>